<keyword evidence="2" id="KW-1185">Reference proteome</keyword>
<reference evidence="2" key="1">
    <citation type="submission" date="2019-12" db="EMBL/GenBank/DDBJ databases">
        <title>Endophytic bacteria associated with Panax ginseng seedlings.</title>
        <authorList>
            <person name="Park J.M."/>
            <person name="Shin R."/>
            <person name="Jo S.H."/>
        </authorList>
    </citation>
    <scope>NUCLEOTIDE SEQUENCE [LARGE SCALE GENOMIC DNA]</scope>
    <source>
        <strain evidence="2">PgKB30</strain>
    </source>
</reference>
<dbReference type="AlphaFoldDB" id="A0A6M8M3T3"/>
<protein>
    <submittedName>
        <fullName evidence="1">Uncharacterized protein</fullName>
    </submittedName>
</protein>
<dbReference type="EMBL" id="CP053746">
    <property type="protein sequence ID" value="QKF49619.1"/>
    <property type="molecule type" value="Genomic_DNA"/>
</dbReference>
<evidence type="ECO:0000313" key="1">
    <source>
        <dbReference type="EMBL" id="QKF49619.1"/>
    </source>
</evidence>
<dbReference type="KEGG" id="pgg:FX982_00539"/>
<proteinExistence type="predicted"/>
<sequence>MHDYPKQLHAFNEEGSVHDYHYLRIGQLCDGLPVVRPELSKRKPLPAYHFPDASFSGFTAPYDALDRRHVLEVCPFRAWSLVLHKQKRYSLANAYNLGLMSILSYSNEDKTRHGAPAEFFARQCLDMS</sequence>
<gene>
    <name evidence="1" type="ORF">FX982_00539</name>
</gene>
<evidence type="ECO:0000313" key="2">
    <source>
        <dbReference type="Proteomes" id="UP000501989"/>
    </source>
</evidence>
<organism evidence="1 2">
    <name type="scientific">Pseudomonas graminis</name>
    <dbReference type="NCBI Taxonomy" id="158627"/>
    <lineage>
        <taxon>Bacteria</taxon>
        <taxon>Pseudomonadati</taxon>
        <taxon>Pseudomonadota</taxon>
        <taxon>Gammaproteobacteria</taxon>
        <taxon>Pseudomonadales</taxon>
        <taxon>Pseudomonadaceae</taxon>
        <taxon>Pseudomonas</taxon>
    </lineage>
</organism>
<accession>A0A6M8M3T3</accession>
<name>A0A6M8M3T3_9PSED</name>
<dbReference type="Proteomes" id="UP000501989">
    <property type="component" value="Chromosome"/>
</dbReference>